<dbReference type="AlphaFoldDB" id="A0AAN8ZZJ8"/>
<proteinExistence type="predicted"/>
<gene>
    <name evidence="2" type="ORF">SK128_023603</name>
</gene>
<evidence type="ECO:0000256" key="1">
    <source>
        <dbReference type="SAM" id="MobiDB-lite"/>
    </source>
</evidence>
<feature type="non-terminal residue" evidence="2">
    <location>
        <position position="70"/>
    </location>
</feature>
<evidence type="ECO:0000313" key="3">
    <source>
        <dbReference type="Proteomes" id="UP001381693"/>
    </source>
</evidence>
<dbReference type="EMBL" id="JAXCGZ010016024">
    <property type="protein sequence ID" value="KAK7069623.1"/>
    <property type="molecule type" value="Genomic_DNA"/>
</dbReference>
<accession>A0AAN8ZZJ8</accession>
<feature type="compositionally biased region" description="Polar residues" evidence="1">
    <location>
        <begin position="1"/>
        <end position="12"/>
    </location>
</feature>
<keyword evidence="3" id="KW-1185">Reference proteome</keyword>
<organism evidence="2 3">
    <name type="scientific">Halocaridina rubra</name>
    <name type="common">Hawaiian red shrimp</name>
    <dbReference type="NCBI Taxonomy" id="373956"/>
    <lineage>
        <taxon>Eukaryota</taxon>
        <taxon>Metazoa</taxon>
        <taxon>Ecdysozoa</taxon>
        <taxon>Arthropoda</taxon>
        <taxon>Crustacea</taxon>
        <taxon>Multicrustacea</taxon>
        <taxon>Malacostraca</taxon>
        <taxon>Eumalacostraca</taxon>
        <taxon>Eucarida</taxon>
        <taxon>Decapoda</taxon>
        <taxon>Pleocyemata</taxon>
        <taxon>Caridea</taxon>
        <taxon>Atyoidea</taxon>
        <taxon>Atyidae</taxon>
        <taxon>Halocaridina</taxon>
    </lineage>
</organism>
<reference evidence="2 3" key="1">
    <citation type="submission" date="2023-11" db="EMBL/GenBank/DDBJ databases">
        <title>Halocaridina rubra genome assembly.</title>
        <authorList>
            <person name="Smith C."/>
        </authorList>
    </citation>
    <scope>NUCLEOTIDE SEQUENCE [LARGE SCALE GENOMIC DNA]</scope>
    <source>
        <strain evidence="2">EP-1</strain>
        <tissue evidence="2">Whole</tissue>
    </source>
</reference>
<name>A0AAN8ZZJ8_HALRR</name>
<sequence>MTAWQKTSSLCSERSDDSRQSMDSILHRIRKLSMKTNESLWRSYPKTNNREPESFEVVGVRRIVETVRET</sequence>
<comment type="caution">
    <text evidence="2">The sequence shown here is derived from an EMBL/GenBank/DDBJ whole genome shotgun (WGS) entry which is preliminary data.</text>
</comment>
<feature type="region of interest" description="Disordered" evidence="1">
    <location>
        <begin position="1"/>
        <end position="22"/>
    </location>
</feature>
<evidence type="ECO:0000313" key="2">
    <source>
        <dbReference type="EMBL" id="KAK7069623.1"/>
    </source>
</evidence>
<dbReference type="Proteomes" id="UP001381693">
    <property type="component" value="Unassembled WGS sequence"/>
</dbReference>
<protein>
    <submittedName>
        <fullName evidence="2">Uncharacterized protein</fullName>
    </submittedName>
</protein>